<dbReference type="Proteomes" id="UP000034492">
    <property type="component" value="Unassembled WGS sequence"/>
</dbReference>
<feature type="domain" description="N-acetyltransferase" evidence="3">
    <location>
        <begin position="20"/>
        <end position="172"/>
    </location>
</feature>
<dbReference type="Gene3D" id="3.40.630.30">
    <property type="match status" value="1"/>
</dbReference>
<dbReference type="InterPro" id="IPR051556">
    <property type="entry name" value="N-term/lysine_N-AcTrnsfr"/>
</dbReference>
<dbReference type="AlphaFoldDB" id="A0A0G0H7I6"/>
<name>A0A0G0H7I6_9BACT</name>
<dbReference type="SUPFAM" id="SSF55729">
    <property type="entry name" value="Acyl-CoA N-acyltransferases (Nat)"/>
    <property type="match status" value="1"/>
</dbReference>
<dbReference type="GO" id="GO:0016747">
    <property type="term" value="F:acyltransferase activity, transferring groups other than amino-acyl groups"/>
    <property type="evidence" value="ECO:0007669"/>
    <property type="project" value="InterPro"/>
</dbReference>
<evidence type="ECO:0000259" key="3">
    <source>
        <dbReference type="PROSITE" id="PS51186"/>
    </source>
</evidence>
<keyword evidence="2" id="KW-0012">Acyltransferase</keyword>
<organism evidence="4 5">
    <name type="scientific">Candidatus Daviesbacteria bacterium GW2011_GWB1_36_5</name>
    <dbReference type="NCBI Taxonomy" id="1618426"/>
    <lineage>
        <taxon>Bacteria</taxon>
        <taxon>Candidatus Daviesiibacteriota</taxon>
    </lineage>
</organism>
<dbReference type="Pfam" id="PF00583">
    <property type="entry name" value="Acetyltransf_1"/>
    <property type="match status" value="1"/>
</dbReference>
<dbReference type="EMBL" id="LBSA01000032">
    <property type="protein sequence ID" value="KKQ08059.1"/>
    <property type="molecule type" value="Genomic_DNA"/>
</dbReference>
<dbReference type="PANTHER" id="PTHR42919:SF8">
    <property type="entry name" value="N-ALPHA-ACETYLTRANSFERASE 50"/>
    <property type="match status" value="1"/>
</dbReference>
<keyword evidence="1 4" id="KW-0808">Transferase</keyword>
<sequence length="172" mass="19821">MDEVEIIKLSPDRWEEYRDLRLRSLKEDPEAFGILYEDAVKEDEIFWRKLLEIAEKEIDHWKFFAELNGKLVGIVSARITIPAGDGDTVKVQEVFVANEARGKGVGKKLMNYLFKEISKHPQFKKAKIKVFTSQKPAIGMYESVGAKIVDKIEESWPDGRTNETYVMEKALP</sequence>
<dbReference type="InterPro" id="IPR000182">
    <property type="entry name" value="GNAT_dom"/>
</dbReference>
<proteinExistence type="predicted"/>
<dbReference type="PANTHER" id="PTHR42919">
    <property type="entry name" value="N-ALPHA-ACETYLTRANSFERASE"/>
    <property type="match status" value="1"/>
</dbReference>
<dbReference type="CDD" id="cd04301">
    <property type="entry name" value="NAT_SF"/>
    <property type="match status" value="1"/>
</dbReference>
<reference evidence="4 5" key="1">
    <citation type="journal article" date="2015" name="Nature">
        <title>rRNA introns, odd ribosomes, and small enigmatic genomes across a large radiation of phyla.</title>
        <authorList>
            <person name="Brown C.T."/>
            <person name="Hug L.A."/>
            <person name="Thomas B.C."/>
            <person name="Sharon I."/>
            <person name="Castelle C.J."/>
            <person name="Singh A."/>
            <person name="Wilkins M.J."/>
            <person name="Williams K.H."/>
            <person name="Banfield J.F."/>
        </authorList>
    </citation>
    <scope>NUCLEOTIDE SEQUENCE [LARGE SCALE GENOMIC DNA]</scope>
</reference>
<protein>
    <submittedName>
        <fullName evidence="4">Acetyltransferase</fullName>
    </submittedName>
</protein>
<evidence type="ECO:0000313" key="5">
    <source>
        <dbReference type="Proteomes" id="UP000034492"/>
    </source>
</evidence>
<evidence type="ECO:0000256" key="2">
    <source>
        <dbReference type="ARBA" id="ARBA00023315"/>
    </source>
</evidence>
<evidence type="ECO:0000256" key="1">
    <source>
        <dbReference type="ARBA" id="ARBA00022679"/>
    </source>
</evidence>
<dbReference type="InterPro" id="IPR016181">
    <property type="entry name" value="Acyl_CoA_acyltransferase"/>
</dbReference>
<comment type="caution">
    <text evidence="4">The sequence shown here is derived from an EMBL/GenBank/DDBJ whole genome shotgun (WGS) entry which is preliminary data.</text>
</comment>
<accession>A0A0G0H7I6</accession>
<gene>
    <name evidence="4" type="ORF">US19_C0032G0003</name>
</gene>
<evidence type="ECO:0000313" key="4">
    <source>
        <dbReference type="EMBL" id="KKQ08059.1"/>
    </source>
</evidence>
<dbReference type="PROSITE" id="PS51186">
    <property type="entry name" value="GNAT"/>
    <property type="match status" value="1"/>
</dbReference>